<reference evidence="2" key="1">
    <citation type="journal article" date="2023" name="Nat. Plants">
        <title>Single-cell RNA sequencing provides a high-resolution roadmap for understanding the multicellular compartmentation of specialized metabolism.</title>
        <authorList>
            <person name="Sun S."/>
            <person name="Shen X."/>
            <person name="Li Y."/>
            <person name="Li Y."/>
            <person name="Wang S."/>
            <person name="Li R."/>
            <person name="Zhang H."/>
            <person name="Shen G."/>
            <person name="Guo B."/>
            <person name="Wei J."/>
            <person name="Xu J."/>
            <person name="St-Pierre B."/>
            <person name="Chen S."/>
            <person name="Sun C."/>
        </authorList>
    </citation>
    <scope>NUCLEOTIDE SEQUENCE [LARGE SCALE GENOMIC DNA]</scope>
</reference>
<evidence type="ECO:0000313" key="1">
    <source>
        <dbReference type="EMBL" id="KAI5669782.1"/>
    </source>
</evidence>
<comment type="caution">
    <text evidence="1">The sequence shown here is derived from an EMBL/GenBank/DDBJ whole genome shotgun (WGS) entry which is preliminary data.</text>
</comment>
<sequence length="201" mass="22472">MELCTARAISGLPRWRLFGGGTTRSKQFRWQSNAWKITPSNFNPSGTRYFTNLTLKSSMSEETSSGTTLYGKDQPDGVITMEDTRPVEKEYAEDVQNKAPEETSSEENQAFELFEKLDLKIGSDDTYSILLLGGGGLAALYLAISIISAIDSVPLIPKLMELVGLSYTSWCSTRYLLFKKNREELAAKIEEIKQQVLGYDD</sequence>
<dbReference type="Proteomes" id="UP001060085">
    <property type="component" value="Linkage Group LG04"/>
</dbReference>
<proteinExistence type="predicted"/>
<accession>A0ACC0BAV6</accession>
<keyword evidence="2" id="KW-1185">Reference proteome</keyword>
<evidence type="ECO:0000313" key="2">
    <source>
        <dbReference type="Proteomes" id="UP001060085"/>
    </source>
</evidence>
<name>A0ACC0BAV6_CATRO</name>
<organism evidence="1 2">
    <name type="scientific">Catharanthus roseus</name>
    <name type="common">Madagascar periwinkle</name>
    <name type="synonym">Vinca rosea</name>
    <dbReference type="NCBI Taxonomy" id="4058"/>
    <lineage>
        <taxon>Eukaryota</taxon>
        <taxon>Viridiplantae</taxon>
        <taxon>Streptophyta</taxon>
        <taxon>Embryophyta</taxon>
        <taxon>Tracheophyta</taxon>
        <taxon>Spermatophyta</taxon>
        <taxon>Magnoliopsida</taxon>
        <taxon>eudicotyledons</taxon>
        <taxon>Gunneridae</taxon>
        <taxon>Pentapetalae</taxon>
        <taxon>asterids</taxon>
        <taxon>lamiids</taxon>
        <taxon>Gentianales</taxon>
        <taxon>Apocynaceae</taxon>
        <taxon>Rauvolfioideae</taxon>
        <taxon>Vinceae</taxon>
        <taxon>Catharanthinae</taxon>
        <taxon>Catharanthus</taxon>
    </lineage>
</organism>
<gene>
    <name evidence="1" type="ORF">M9H77_19635</name>
</gene>
<dbReference type="EMBL" id="CM044704">
    <property type="protein sequence ID" value="KAI5669782.1"/>
    <property type="molecule type" value="Genomic_DNA"/>
</dbReference>
<protein>
    <submittedName>
        <fullName evidence="1">Uncharacterized protein</fullName>
    </submittedName>
</protein>